<sequence>MSTNNKTDTKVSRQYAKIYENTIEKISLALATPENILEWSRGEVTKPETINYKTFKPERGGLFDELIFGPLIDYKCPVCGKKYKKSNENTICLATKECEELKSKILPKIARRYSMGHIALNSPVLHFWFFKIDHSIISKLLGLRNEETGKSVSKASLESLIYYKSHIVLETGGLKSLAKNKIIDISEAGVIYKNALQEILEKFEEDSEEYQDISAALTDLTEVATSKIGRDYGIDFYELNEIIEEYSDARISTGTKAIEYLLEHLDLKAEKEKVEQEIQEVQNSTSLSKKDSTKNQKRDKLYKRLQVINAFLNSGQDPKSMIIKNLPVIPADLRPLVQLDGARHSTSDVNELYRRIIIRNNRLKRWYETDAPILIIQNELRMIQEAIDALIDNQRKSPNPVTTKDNRPLKSISDALTGKKGRFRQNLLGKRVDYSGRSVIVVGPKLKMHQAGLPRKMVAKLFEPWIIRRLIEQNSAPSIKTARKMIEEENPQIWPHVAEVIKNKPILLNRAPTLHRLSIRAFEPVLVRGKAIQLHPLVTTGFNADFDGDQMAVHVPISPEAIRETKELMFANKNILGPKDGEPIVNPSQDMILGLYYLSQEKDDAKGQGRYFGSYNEMMKAYEVKVLDLHARIALPFSEIKIKKSNALQENKYIISTVGKFILNRIFPDNFPFIFDNKVDDLELNYDNQLAKYLVPMGTNIPQYIQQLPLNAALTKKDIAKIVRQIFDTYDYVVSKEDVASVINKLDFENYHDSLLLYKKLLDFKGEPLSITHAMKLAEFTTAEFELLTRINNIHSVNKIRVFEVKDKVEILEKVWFNYVNVVAAILDDIKDLGFVYSTNSGVSMSISDIKIAPKKQEYLKEGEDYINQLNHFYAQGWITDDERYILSINKWTAVKNEIQKNLNETVELDPKNSLVIMMKSGARSNMSNFVQLAGMRGLMANNVKALKVDAENERVVRSIVEVPVKSSFLEGLTSFEFYSSTHGARKGLTDTALNTAKSGYLTRRLVDVAQNIVVTQNDCFSDFGFVVKQIIDTKTNTTIVPLAERIEGRFLNKDVVSPDGEVLAQTGDFINAHLAKKIVDFGVTAVEIRSILSCHTKNGVCKKCYGKDLATNRLVAIGEAVGIIAAQSIGEPGTQLTMRTFHTGGVAGVEDITGGFTRLIELIDAHEHPWGRPAQISPVHGVVAKIESVKNKEDGQLTGSTLITIEYKNEENLDAYKIIRVASNQKLRVQIGDKVVPGQKLVEGPIILKELLNYADARTLQNYLLKEIQRIYRMQGIKISDKYIEIIIRQMLSKIQIIDNGDSDFFIGSIVDIFDYQEVSGKLIAEGKRPPFGNIIIKGAKQIPLLSNSFLAAASYQETSKILVHSVISSQVDRLEGLKENIIVGHKIPAGTNSNFEHKSKYDIRDPYSFFKPQINKNR</sequence>
<protein>
    <recommendedName>
        <fullName evidence="10">DNA-directed RNA polymerase subunit beta'</fullName>
        <shortName evidence="10">RNAP subunit beta'</shortName>
        <ecNumber evidence="10">2.7.7.6</ecNumber>
    </recommendedName>
    <alternativeName>
        <fullName evidence="10">RNA polymerase subunit beta'</fullName>
    </alternativeName>
    <alternativeName>
        <fullName evidence="10">Transcriptase subunit beta'</fullName>
    </alternativeName>
</protein>
<evidence type="ECO:0000256" key="2">
    <source>
        <dbReference type="ARBA" id="ARBA00006460"/>
    </source>
</evidence>
<dbReference type="Gene3D" id="1.10.1790.20">
    <property type="match status" value="1"/>
</dbReference>
<evidence type="ECO:0000313" key="14">
    <source>
        <dbReference type="EMBL" id="AFX73996.1"/>
    </source>
</evidence>
<dbReference type="KEGG" id="mhs:MOS_064"/>
<evidence type="ECO:0000256" key="7">
    <source>
        <dbReference type="ARBA" id="ARBA00022842"/>
    </source>
</evidence>
<keyword evidence="10" id="KW-0862">Zinc</keyword>
<keyword evidence="7 10" id="KW-0460">Magnesium</keyword>
<dbReference type="CDD" id="cd01609">
    <property type="entry name" value="RNAP_beta'_N"/>
    <property type="match status" value="1"/>
</dbReference>
<keyword evidence="8 10" id="KW-0804">Transcription</keyword>
<dbReference type="Gene3D" id="2.40.40.20">
    <property type="match status" value="1"/>
</dbReference>
<evidence type="ECO:0000256" key="4">
    <source>
        <dbReference type="ARBA" id="ARBA00022679"/>
    </source>
</evidence>
<keyword evidence="3 10" id="KW-0240">DNA-directed RNA polymerase</keyword>
<dbReference type="PANTHER" id="PTHR19376:SF54">
    <property type="entry name" value="DNA-DIRECTED RNA POLYMERASE SUBUNIT BETA"/>
    <property type="match status" value="1"/>
</dbReference>
<dbReference type="InterPro" id="IPR007080">
    <property type="entry name" value="RNA_pol_Rpb1_1"/>
</dbReference>
<evidence type="ECO:0000313" key="15">
    <source>
        <dbReference type="Proteomes" id="UP000009399"/>
    </source>
</evidence>
<dbReference type="EC" id="2.7.7.6" evidence="10"/>
<dbReference type="EMBL" id="CP003914">
    <property type="protein sequence ID" value="AFX73996.1"/>
    <property type="molecule type" value="Genomic_DNA"/>
</dbReference>
<dbReference type="InterPro" id="IPR006592">
    <property type="entry name" value="RNA_pol_N"/>
</dbReference>
<evidence type="ECO:0000256" key="5">
    <source>
        <dbReference type="ARBA" id="ARBA00022695"/>
    </source>
</evidence>
<dbReference type="Gene3D" id="1.10.150.390">
    <property type="match status" value="1"/>
</dbReference>
<feature type="domain" description="RNA polymerase N-terminal" evidence="13">
    <location>
        <begin position="319"/>
        <end position="599"/>
    </location>
</feature>
<dbReference type="GO" id="GO:0003899">
    <property type="term" value="F:DNA-directed RNA polymerase activity"/>
    <property type="evidence" value="ECO:0007669"/>
    <property type="project" value="UniProtKB-UniRule"/>
</dbReference>
<dbReference type="SUPFAM" id="SSF64484">
    <property type="entry name" value="beta and beta-prime subunits of DNA dependent RNA-polymerase"/>
    <property type="match status" value="1"/>
</dbReference>
<evidence type="ECO:0000259" key="13">
    <source>
        <dbReference type="SMART" id="SM00663"/>
    </source>
</evidence>
<feature type="binding site" evidence="10">
    <location>
        <position position="547"/>
    </location>
    <ligand>
        <name>Mg(2+)</name>
        <dbReference type="ChEBI" id="CHEBI:18420"/>
    </ligand>
</feature>
<dbReference type="InterPro" id="IPR007083">
    <property type="entry name" value="RNA_pol_Rpb1_4"/>
</dbReference>
<comment type="cofactor">
    <cofactor evidence="10">
        <name>Mg(2+)</name>
        <dbReference type="ChEBI" id="CHEBI:18420"/>
    </cofactor>
    <text evidence="10">Binds 1 Mg(2+) ion per subunit.</text>
</comment>
<dbReference type="InterPro" id="IPR012754">
    <property type="entry name" value="DNA-dir_RpoC_beta_prime_bact"/>
</dbReference>
<name>A0AAI8AMA7_MESHY</name>
<comment type="similarity">
    <text evidence="2 10 11">Belongs to the RNA polymerase beta' chain family.</text>
</comment>
<evidence type="ECO:0000256" key="11">
    <source>
        <dbReference type="RuleBase" id="RU004279"/>
    </source>
</evidence>
<dbReference type="InterPro" id="IPR000722">
    <property type="entry name" value="RNA_pol_asu"/>
</dbReference>
<dbReference type="Gene3D" id="1.10.132.30">
    <property type="match status" value="1"/>
</dbReference>
<dbReference type="Gene3D" id="1.10.40.90">
    <property type="match status" value="1"/>
</dbReference>
<dbReference type="InterPro" id="IPR007066">
    <property type="entry name" value="RNA_pol_Rpb1_3"/>
</dbReference>
<feature type="binding site" evidence="10">
    <location>
        <position position="545"/>
    </location>
    <ligand>
        <name>Mg(2+)</name>
        <dbReference type="ChEBI" id="CHEBI:18420"/>
    </ligand>
</feature>
<keyword evidence="4 10" id="KW-0808">Transferase</keyword>
<comment type="catalytic activity">
    <reaction evidence="9 10 11">
        <text>RNA(n) + a ribonucleoside 5'-triphosphate = RNA(n+1) + diphosphate</text>
        <dbReference type="Rhea" id="RHEA:21248"/>
        <dbReference type="Rhea" id="RHEA-COMP:14527"/>
        <dbReference type="Rhea" id="RHEA-COMP:17342"/>
        <dbReference type="ChEBI" id="CHEBI:33019"/>
        <dbReference type="ChEBI" id="CHEBI:61557"/>
        <dbReference type="ChEBI" id="CHEBI:140395"/>
        <dbReference type="EC" id="2.7.7.6"/>
    </reaction>
</comment>
<dbReference type="HAMAP" id="MF_01322">
    <property type="entry name" value="RNApol_bact_RpoC"/>
    <property type="match status" value="1"/>
</dbReference>
<organism evidence="14 15">
    <name type="scientific">Mesomycoplasma hyorhinis SK76</name>
    <dbReference type="NCBI Taxonomy" id="1118964"/>
    <lineage>
        <taxon>Bacteria</taxon>
        <taxon>Bacillati</taxon>
        <taxon>Mycoplasmatota</taxon>
        <taxon>Mycoplasmoidales</taxon>
        <taxon>Metamycoplasmataceae</taxon>
        <taxon>Mesomycoplasma</taxon>
    </lineage>
</organism>
<dbReference type="Gene3D" id="2.40.50.100">
    <property type="match status" value="1"/>
</dbReference>
<evidence type="ECO:0000256" key="8">
    <source>
        <dbReference type="ARBA" id="ARBA00023163"/>
    </source>
</evidence>
<evidence type="ECO:0000256" key="3">
    <source>
        <dbReference type="ARBA" id="ARBA00022478"/>
    </source>
</evidence>
<evidence type="ECO:0000256" key="1">
    <source>
        <dbReference type="ARBA" id="ARBA00004026"/>
    </source>
</evidence>
<gene>
    <name evidence="10" type="primary">rpoC</name>
    <name evidence="14" type="ORF">MOS_064</name>
</gene>
<proteinExistence type="inferred from homology"/>
<dbReference type="InterPro" id="IPR044893">
    <property type="entry name" value="RNA_pol_Rpb1_clamp_domain"/>
</dbReference>
<dbReference type="Pfam" id="PF04997">
    <property type="entry name" value="RNA_pol_Rpb1_1"/>
    <property type="match status" value="1"/>
</dbReference>
<evidence type="ECO:0000256" key="10">
    <source>
        <dbReference type="HAMAP-Rule" id="MF_01322"/>
    </source>
</evidence>
<dbReference type="InterPro" id="IPR038120">
    <property type="entry name" value="Rpb1_funnel_sf"/>
</dbReference>
<dbReference type="Pfam" id="PF04998">
    <property type="entry name" value="RNA_pol_Rpb1_5"/>
    <property type="match status" value="1"/>
</dbReference>
<keyword evidence="5 10" id="KW-0548">Nucleotidyltransferase</keyword>
<keyword evidence="6 10" id="KW-0479">Metal-binding</keyword>
<dbReference type="Pfam" id="PF04983">
    <property type="entry name" value="RNA_pol_Rpb1_3"/>
    <property type="match status" value="1"/>
</dbReference>
<feature type="binding site" evidence="10">
    <location>
        <position position="1102"/>
    </location>
    <ligand>
        <name>Zn(2+)</name>
        <dbReference type="ChEBI" id="CHEBI:29105"/>
        <label>2</label>
    </ligand>
</feature>
<dbReference type="RefSeq" id="WP_015083993.1">
    <property type="nucleotide sequence ID" value="NC_019552.1"/>
</dbReference>
<dbReference type="GO" id="GO:0000428">
    <property type="term" value="C:DNA-directed RNA polymerase complex"/>
    <property type="evidence" value="ECO:0007669"/>
    <property type="project" value="UniProtKB-KW"/>
</dbReference>
<evidence type="ECO:0000256" key="9">
    <source>
        <dbReference type="ARBA" id="ARBA00048552"/>
    </source>
</evidence>
<dbReference type="GO" id="GO:0006351">
    <property type="term" value="P:DNA-templated transcription"/>
    <property type="evidence" value="ECO:0007669"/>
    <property type="project" value="UniProtKB-UniRule"/>
</dbReference>
<dbReference type="Gene3D" id="1.10.274.100">
    <property type="entry name" value="RNA polymerase Rpb1, domain 3"/>
    <property type="match status" value="2"/>
</dbReference>
<feature type="binding site" evidence="10">
    <location>
        <position position="76"/>
    </location>
    <ligand>
        <name>Zn(2+)</name>
        <dbReference type="ChEBI" id="CHEBI:29105"/>
        <label>1</label>
    </ligand>
</feature>
<dbReference type="InterPro" id="IPR045867">
    <property type="entry name" value="DNA-dir_RpoC_beta_prime"/>
</dbReference>
<comment type="function">
    <text evidence="1 10 11">DNA-dependent RNA polymerase catalyzes the transcription of DNA into RNA using the four ribonucleoside triphosphates as substrates.</text>
</comment>
<dbReference type="InterPro" id="IPR007081">
    <property type="entry name" value="RNA_pol_Rpb1_5"/>
</dbReference>
<keyword evidence="12" id="KW-0175">Coiled coil</keyword>
<dbReference type="CDD" id="cd02655">
    <property type="entry name" value="RNAP_beta'_C"/>
    <property type="match status" value="1"/>
</dbReference>
<feature type="coiled-coil region" evidence="12">
    <location>
        <begin position="257"/>
        <end position="284"/>
    </location>
</feature>
<feature type="binding site" evidence="10">
    <location>
        <position position="1105"/>
    </location>
    <ligand>
        <name>Zn(2+)</name>
        <dbReference type="ChEBI" id="CHEBI:29105"/>
        <label>2</label>
    </ligand>
</feature>
<evidence type="ECO:0000256" key="12">
    <source>
        <dbReference type="SAM" id="Coils"/>
    </source>
</evidence>
<dbReference type="GO" id="GO:0000287">
    <property type="term" value="F:magnesium ion binding"/>
    <property type="evidence" value="ECO:0007669"/>
    <property type="project" value="UniProtKB-UniRule"/>
</dbReference>
<dbReference type="Pfam" id="PF05000">
    <property type="entry name" value="RNA_pol_Rpb1_4"/>
    <property type="match status" value="1"/>
</dbReference>
<dbReference type="Gene3D" id="4.10.860.120">
    <property type="entry name" value="RNA polymerase II, clamp domain"/>
    <property type="match status" value="1"/>
</dbReference>
<dbReference type="Pfam" id="PF00623">
    <property type="entry name" value="RNA_pol_Rpb1_2"/>
    <property type="match status" value="2"/>
</dbReference>
<feature type="binding site" evidence="10">
    <location>
        <position position="549"/>
    </location>
    <ligand>
        <name>Mg(2+)</name>
        <dbReference type="ChEBI" id="CHEBI:18420"/>
    </ligand>
</feature>
<dbReference type="GO" id="GO:0003677">
    <property type="term" value="F:DNA binding"/>
    <property type="evidence" value="ECO:0007669"/>
    <property type="project" value="UniProtKB-UniRule"/>
</dbReference>
<dbReference type="PANTHER" id="PTHR19376">
    <property type="entry name" value="DNA-DIRECTED RNA POLYMERASE"/>
    <property type="match status" value="1"/>
</dbReference>
<dbReference type="InterPro" id="IPR042102">
    <property type="entry name" value="RNA_pol_Rpb1_3_sf"/>
</dbReference>
<dbReference type="Proteomes" id="UP000009399">
    <property type="component" value="Chromosome"/>
</dbReference>
<feature type="binding site" evidence="10">
    <location>
        <position position="1095"/>
    </location>
    <ligand>
        <name>Zn(2+)</name>
        <dbReference type="ChEBI" id="CHEBI:29105"/>
        <label>2</label>
    </ligand>
</feature>
<dbReference type="SMART" id="SM00663">
    <property type="entry name" value="RPOLA_N"/>
    <property type="match status" value="1"/>
</dbReference>
<reference evidence="14 15" key="1">
    <citation type="journal article" date="2013" name="Genome Announc.">
        <title>Complete Genome Sequence of Mycoplasma hyorhinis Strain SK76.</title>
        <authorList>
            <person name="Goodison S."/>
            <person name="Urquidi V."/>
            <person name="Kumar D."/>
            <person name="Reyes L."/>
            <person name="Rosser C.J."/>
        </authorList>
    </citation>
    <scope>NUCLEOTIDE SEQUENCE [LARGE SCALE GENOMIC DNA]</scope>
    <source>
        <strain evidence="14 15">SK76</strain>
    </source>
</reference>
<comment type="caution">
    <text evidence="10">Lacks conserved residue(s) required for the propagation of feature annotation.</text>
</comment>
<comment type="subunit">
    <text evidence="10">The RNAP catalytic core consists of 2 alpha, 1 beta, 1 beta' and 1 omega subunit. When a sigma factor is associated with the core the holoenzyme is formed, which can initiate transcription.</text>
</comment>
<feature type="binding site" evidence="10">
    <location>
        <position position="1020"/>
    </location>
    <ligand>
        <name>Zn(2+)</name>
        <dbReference type="ChEBI" id="CHEBI:29105"/>
        <label>2</label>
    </ligand>
</feature>
<accession>A0AAI8AMA7</accession>
<dbReference type="GO" id="GO:0008270">
    <property type="term" value="F:zinc ion binding"/>
    <property type="evidence" value="ECO:0007669"/>
    <property type="project" value="UniProtKB-UniRule"/>
</dbReference>
<evidence type="ECO:0000256" key="6">
    <source>
        <dbReference type="ARBA" id="ARBA00022723"/>
    </source>
</evidence>